<accession>A0A2N9YA03</accession>
<feature type="transmembrane region" description="Helical" evidence="1">
    <location>
        <begin position="59"/>
        <end position="79"/>
    </location>
</feature>
<feature type="transmembrane region" description="Helical" evidence="1">
    <location>
        <begin position="26"/>
        <end position="47"/>
    </location>
</feature>
<reference evidence="3" key="1">
    <citation type="submission" date="2016-12" db="EMBL/GenBank/DDBJ databases">
        <title>Complete Genome Sequence of Beggiatoa leptomitiformis D-401.</title>
        <authorList>
            <person name="Fomenkov A."/>
            <person name="Vincze T."/>
            <person name="Grabovich M."/>
            <person name="Anton B.P."/>
            <person name="Dubinina G."/>
            <person name="Orlova M."/>
            <person name="Belousova E."/>
            <person name="Roberts R.J."/>
        </authorList>
    </citation>
    <scope>NUCLEOTIDE SEQUENCE [LARGE SCALE GENOMIC DNA]</scope>
    <source>
        <strain evidence="3">D-401</strain>
    </source>
</reference>
<evidence type="ECO:0000313" key="2">
    <source>
        <dbReference type="EMBL" id="AUI67281.1"/>
    </source>
</evidence>
<evidence type="ECO:0000313" key="3">
    <source>
        <dbReference type="Proteomes" id="UP000234271"/>
    </source>
</evidence>
<organism evidence="2 3">
    <name type="scientific">Beggiatoa leptomitoformis</name>
    <dbReference type="NCBI Taxonomy" id="288004"/>
    <lineage>
        <taxon>Bacteria</taxon>
        <taxon>Pseudomonadati</taxon>
        <taxon>Pseudomonadota</taxon>
        <taxon>Gammaproteobacteria</taxon>
        <taxon>Thiotrichales</taxon>
        <taxon>Thiotrichaceae</taxon>
        <taxon>Beggiatoa</taxon>
    </lineage>
</organism>
<gene>
    <name evidence="2" type="ORF">BLE401_00275</name>
</gene>
<dbReference type="KEGG" id="blep:AL038_05700"/>
<dbReference type="AlphaFoldDB" id="A0A2N9YA03"/>
<keyword evidence="1" id="KW-1133">Transmembrane helix</keyword>
<proteinExistence type="predicted"/>
<dbReference type="EMBL" id="CP018889">
    <property type="protein sequence ID" value="AUI67281.1"/>
    <property type="molecule type" value="Genomic_DNA"/>
</dbReference>
<dbReference type="OrthoDB" id="1524985at2"/>
<keyword evidence="3" id="KW-1185">Reference proteome</keyword>
<keyword evidence="1" id="KW-0472">Membrane</keyword>
<keyword evidence="1" id="KW-0812">Transmembrane</keyword>
<name>A0A2N9YA03_9GAMM</name>
<evidence type="ECO:0000256" key="1">
    <source>
        <dbReference type="SAM" id="Phobius"/>
    </source>
</evidence>
<sequence>MAYVILSLLFFLTLLSYNIRFSITVLFTVLFATISIGGLLEIAQSTLTTNRSGSWDDAIANAFGASLGCVSYGLIWLLYQRQHESSIL</sequence>
<dbReference type="Proteomes" id="UP000234271">
    <property type="component" value="Chromosome"/>
</dbReference>
<protein>
    <recommendedName>
        <fullName evidence="4">VanZ-like domain-containing protein</fullName>
    </recommendedName>
</protein>
<evidence type="ECO:0008006" key="4">
    <source>
        <dbReference type="Google" id="ProtNLM"/>
    </source>
</evidence>